<organism evidence="1 2">
    <name type="scientific">Vaccinium darrowii</name>
    <dbReference type="NCBI Taxonomy" id="229202"/>
    <lineage>
        <taxon>Eukaryota</taxon>
        <taxon>Viridiplantae</taxon>
        <taxon>Streptophyta</taxon>
        <taxon>Embryophyta</taxon>
        <taxon>Tracheophyta</taxon>
        <taxon>Spermatophyta</taxon>
        <taxon>Magnoliopsida</taxon>
        <taxon>eudicotyledons</taxon>
        <taxon>Gunneridae</taxon>
        <taxon>Pentapetalae</taxon>
        <taxon>asterids</taxon>
        <taxon>Ericales</taxon>
        <taxon>Ericaceae</taxon>
        <taxon>Vaccinioideae</taxon>
        <taxon>Vaccinieae</taxon>
        <taxon>Vaccinium</taxon>
    </lineage>
</organism>
<sequence length="280" mass="31034">MKLKIEENDDGEVQAILRWLNESETAVSSLNSGPIRSENRFENGECEVAHRGGRIASISGSDLLRFAAVSSPMCFDLLLLFLGHSLSHSPDALSRLQDDPAKMFYLLQMVCFAAWCPRTQLGKEPTFPSAPVHCVSLPLYSPSSLPLLAYLEKLGFCGLGGSGGSAKGLEDLTLFDVTYRRFVSVSSPRITVDGVLCKLMTPWAIVCDGWCLEPQNLKPRDTPIQFAERVRDIIFVREGLNSQEGYLGWISEILSPSPQPQREENVDIAPTDFLMLHQDK</sequence>
<comment type="caution">
    <text evidence="1">The sequence shown here is derived from an EMBL/GenBank/DDBJ whole genome shotgun (WGS) entry which is preliminary data.</text>
</comment>
<dbReference type="Proteomes" id="UP000828048">
    <property type="component" value="Chromosome 11"/>
</dbReference>
<evidence type="ECO:0000313" key="2">
    <source>
        <dbReference type="Proteomes" id="UP000828048"/>
    </source>
</evidence>
<dbReference type="EMBL" id="CM037161">
    <property type="protein sequence ID" value="KAH7855808.1"/>
    <property type="molecule type" value="Genomic_DNA"/>
</dbReference>
<evidence type="ECO:0000313" key="1">
    <source>
        <dbReference type="EMBL" id="KAH7855808.1"/>
    </source>
</evidence>
<gene>
    <name evidence="1" type="ORF">Vadar_029195</name>
</gene>
<protein>
    <submittedName>
        <fullName evidence="1">Uncharacterized protein</fullName>
    </submittedName>
</protein>
<keyword evidence="2" id="KW-1185">Reference proteome</keyword>
<name>A0ACB7YRH5_9ERIC</name>
<proteinExistence type="predicted"/>
<accession>A0ACB7YRH5</accession>
<reference evidence="1 2" key="1">
    <citation type="journal article" date="2021" name="Hortic Res">
        <title>High-quality reference genome and annotation aids understanding of berry development for evergreen blueberry (Vaccinium darrowii).</title>
        <authorList>
            <person name="Yu J."/>
            <person name="Hulse-Kemp A.M."/>
            <person name="Babiker E."/>
            <person name="Staton M."/>
        </authorList>
    </citation>
    <scope>NUCLEOTIDE SEQUENCE [LARGE SCALE GENOMIC DNA]</scope>
    <source>
        <strain evidence="2">cv. NJ 8807/NJ 8810</strain>
        <tissue evidence="1">Young leaf</tissue>
    </source>
</reference>